<proteinExistence type="predicted"/>
<evidence type="ECO:0000313" key="2">
    <source>
        <dbReference type="EMBL" id="CAB1443771.1"/>
    </source>
</evidence>
<dbReference type="EMBL" id="CADEAL010003190">
    <property type="protein sequence ID" value="CAB1443771.1"/>
    <property type="molecule type" value="Genomic_DNA"/>
</dbReference>
<keyword evidence="3" id="KW-1185">Reference proteome</keyword>
<sequence>MRHPPAADYRPPAIPRQGVGHPCRANQGAHGPPGWWGRNIEQSIGFIMTAVFQEIQACDHGADVVMTSTDNVFEKSSRLSDWLQEPTDGADQRTLFLRVHESFRSGVFNVFQAKDPQTGGEME</sequence>
<accession>A0A9N7YTE6</accession>
<reference evidence="2" key="1">
    <citation type="submission" date="2020-03" db="EMBL/GenBank/DDBJ databases">
        <authorList>
            <person name="Weist P."/>
        </authorList>
    </citation>
    <scope>NUCLEOTIDE SEQUENCE</scope>
</reference>
<feature type="region of interest" description="Disordered" evidence="1">
    <location>
        <begin position="1"/>
        <end position="35"/>
    </location>
</feature>
<protein>
    <submittedName>
        <fullName evidence="2">Uncharacterized protein</fullName>
    </submittedName>
</protein>
<evidence type="ECO:0000313" key="3">
    <source>
        <dbReference type="Proteomes" id="UP001153269"/>
    </source>
</evidence>
<dbReference type="AlphaFoldDB" id="A0A9N7YTE6"/>
<organism evidence="2 3">
    <name type="scientific">Pleuronectes platessa</name>
    <name type="common">European plaice</name>
    <dbReference type="NCBI Taxonomy" id="8262"/>
    <lineage>
        <taxon>Eukaryota</taxon>
        <taxon>Metazoa</taxon>
        <taxon>Chordata</taxon>
        <taxon>Craniata</taxon>
        <taxon>Vertebrata</taxon>
        <taxon>Euteleostomi</taxon>
        <taxon>Actinopterygii</taxon>
        <taxon>Neopterygii</taxon>
        <taxon>Teleostei</taxon>
        <taxon>Neoteleostei</taxon>
        <taxon>Acanthomorphata</taxon>
        <taxon>Carangaria</taxon>
        <taxon>Pleuronectiformes</taxon>
        <taxon>Pleuronectoidei</taxon>
        <taxon>Pleuronectidae</taxon>
        <taxon>Pleuronectes</taxon>
    </lineage>
</organism>
<evidence type="ECO:0000256" key="1">
    <source>
        <dbReference type="SAM" id="MobiDB-lite"/>
    </source>
</evidence>
<comment type="caution">
    <text evidence="2">The sequence shown here is derived from an EMBL/GenBank/DDBJ whole genome shotgun (WGS) entry which is preliminary data.</text>
</comment>
<name>A0A9N7YTE6_PLEPL</name>
<gene>
    <name evidence="2" type="ORF">PLEPLA_LOCUS31487</name>
</gene>
<dbReference type="Proteomes" id="UP001153269">
    <property type="component" value="Unassembled WGS sequence"/>
</dbReference>